<dbReference type="SMART" id="SM00717">
    <property type="entry name" value="SANT"/>
    <property type="match status" value="1"/>
</dbReference>
<keyword evidence="6" id="KW-0175">Coiled coil</keyword>
<dbReference type="EMBL" id="JARPUR010000002">
    <property type="protein sequence ID" value="KAK4882488.1"/>
    <property type="molecule type" value="Genomic_DNA"/>
</dbReference>
<feature type="domain" description="Myb-like" evidence="7">
    <location>
        <begin position="68"/>
        <end position="139"/>
    </location>
</feature>
<organism evidence="8 9">
    <name type="scientific">Aquatica leii</name>
    <dbReference type="NCBI Taxonomy" id="1421715"/>
    <lineage>
        <taxon>Eukaryota</taxon>
        <taxon>Metazoa</taxon>
        <taxon>Ecdysozoa</taxon>
        <taxon>Arthropoda</taxon>
        <taxon>Hexapoda</taxon>
        <taxon>Insecta</taxon>
        <taxon>Pterygota</taxon>
        <taxon>Neoptera</taxon>
        <taxon>Endopterygota</taxon>
        <taxon>Coleoptera</taxon>
        <taxon>Polyphaga</taxon>
        <taxon>Elateriformia</taxon>
        <taxon>Elateroidea</taxon>
        <taxon>Lampyridae</taxon>
        <taxon>Luciolinae</taxon>
        <taxon>Aquatica</taxon>
    </lineage>
</organism>
<comment type="caution">
    <text evidence="8">The sequence shown here is derived from an EMBL/GenBank/DDBJ whole genome shotgun (WGS) entry which is preliminary data.</text>
</comment>
<evidence type="ECO:0000256" key="4">
    <source>
        <dbReference type="ARBA" id="ARBA00023163"/>
    </source>
</evidence>
<dbReference type="InterPro" id="IPR028002">
    <property type="entry name" value="Myb_DNA-bind_5"/>
</dbReference>
<dbReference type="Gene3D" id="1.10.10.60">
    <property type="entry name" value="Homeodomain-like"/>
    <property type="match status" value="1"/>
</dbReference>
<keyword evidence="3" id="KW-0805">Transcription regulation</keyword>
<name>A0AAN7PD76_9COLE</name>
<dbReference type="PANTHER" id="PTHR21411">
    <property type="entry name" value="APONTIC"/>
    <property type="match status" value="1"/>
</dbReference>
<evidence type="ECO:0000256" key="2">
    <source>
        <dbReference type="ARBA" id="ARBA00016807"/>
    </source>
</evidence>
<dbReference type="AlphaFoldDB" id="A0AAN7PD76"/>
<evidence type="ECO:0000313" key="8">
    <source>
        <dbReference type="EMBL" id="KAK4882488.1"/>
    </source>
</evidence>
<dbReference type="PANTHER" id="PTHR21411:SF0">
    <property type="entry name" value="REGULATORY PROTEIN ZESTE"/>
    <property type="match status" value="1"/>
</dbReference>
<gene>
    <name evidence="8" type="ORF">RN001_005807</name>
</gene>
<dbReference type="PROSITE" id="PS50090">
    <property type="entry name" value="MYB_LIKE"/>
    <property type="match status" value="1"/>
</dbReference>
<feature type="coiled-coil region" evidence="6">
    <location>
        <begin position="198"/>
        <end position="230"/>
    </location>
</feature>
<keyword evidence="9" id="KW-1185">Reference proteome</keyword>
<reference evidence="9" key="1">
    <citation type="submission" date="2023-01" db="EMBL/GenBank/DDBJ databases">
        <title>Key to firefly adult light organ development and bioluminescence: homeobox transcription factors regulate luciferase expression and transportation to peroxisome.</title>
        <authorList>
            <person name="Fu X."/>
        </authorList>
    </citation>
    <scope>NUCLEOTIDE SEQUENCE [LARGE SCALE GENOMIC DNA]</scope>
</reference>
<evidence type="ECO:0000256" key="1">
    <source>
        <dbReference type="ARBA" id="ARBA00011764"/>
    </source>
</evidence>
<accession>A0AAN7PD76</accession>
<protein>
    <recommendedName>
        <fullName evidence="2">Regulatory protein zeste</fullName>
    </recommendedName>
</protein>
<evidence type="ECO:0000256" key="6">
    <source>
        <dbReference type="SAM" id="Coils"/>
    </source>
</evidence>
<comment type="subunit">
    <text evidence="1">Self-associates forming complexes of several hundred monomers.</text>
</comment>
<sequence>MEAGEFVEASTSAGLSNASKHLSEHEKAAVDGLLQLFLLPPTQQHRATQVTSGDIIIPFVRGNYTNNNKLDRSSNWSEEEKLLLVNLITPHKKKLENKQKLLSTNKQKEECWKKISDSFAPEGYSRTVARLKEQWRRIKMQSKKNFATDRKNLKLTGSGPPPKTETTKLHEIVSGLGPYILIEDTAEFDCDAFNEINTNKKKNKMTAYEREMLKLNKQKIELSMKHMEEQHHLATMQSKELHELKIQNEK</sequence>
<evidence type="ECO:0000313" key="9">
    <source>
        <dbReference type="Proteomes" id="UP001353858"/>
    </source>
</evidence>
<dbReference type="Proteomes" id="UP001353858">
    <property type="component" value="Unassembled WGS sequence"/>
</dbReference>
<keyword evidence="4" id="KW-0804">Transcription</keyword>
<evidence type="ECO:0000259" key="7">
    <source>
        <dbReference type="PROSITE" id="PS50090"/>
    </source>
</evidence>
<evidence type="ECO:0000256" key="3">
    <source>
        <dbReference type="ARBA" id="ARBA00023015"/>
    </source>
</evidence>
<evidence type="ECO:0000256" key="5">
    <source>
        <dbReference type="ARBA" id="ARBA00025466"/>
    </source>
</evidence>
<proteinExistence type="predicted"/>
<dbReference type="InterPro" id="IPR001005">
    <property type="entry name" value="SANT/Myb"/>
</dbReference>
<comment type="function">
    <text evidence="5">Involved in transvection phenomena (= synapsis-dependent gene expression), where the synaptic pairing of chromosomes carrying genes with which zeste interacts influences the expression of these genes. Zeste binds to DNA and stimulates transcription from a nearby promoter.</text>
</comment>
<dbReference type="Pfam" id="PF13873">
    <property type="entry name" value="Myb_DNA-bind_5"/>
    <property type="match status" value="1"/>
</dbReference>